<dbReference type="GO" id="GO:0016831">
    <property type="term" value="F:carboxy-lyase activity"/>
    <property type="evidence" value="ECO:0007669"/>
    <property type="project" value="TreeGrafter"/>
</dbReference>
<feature type="compositionally biased region" description="Basic and acidic residues" evidence="1">
    <location>
        <begin position="70"/>
        <end position="79"/>
    </location>
</feature>
<reference evidence="3" key="1">
    <citation type="journal article" date="2016" name="Genome Announc.">
        <title>Genome sequence of Ustilaginoidea virens IPU010, a rice pathogenic fungus causing false smut.</title>
        <authorList>
            <person name="Kumagai T."/>
            <person name="Ishii T."/>
            <person name="Terai G."/>
            <person name="Umemura M."/>
            <person name="Machida M."/>
            <person name="Asai K."/>
        </authorList>
    </citation>
    <scope>NUCLEOTIDE SEQUENCE [LARGE SCALE GENOMIC DNA]</scope>
    <source>
        <strain evidence="3">IPU010</strain>
    </source>
</reference>
<organism evidence="2 3">
    <name type="scientific">Ustilaginoidea virens</name>
    <name type="common">Rice false smut fungus</name>
    <name type="synonym">Villosiclava virens</name>
    <dbReference type="NCBI Taxonomy" id="1159556"/>
    <lineage>
        <taxon>Eukaryota</taxon>
        <taxon>Fungi</taxon>
        <taxon>Dikarya</taxon>
        <taxon>Ascomycota</taxon>
        <taxon>Pezizomycotina</taxon>
        <taxon>Sordariomycetes</taxon>
        <taxon>Hypocreomycetidae</taxon>
        <taxon>Hypocreales</taxon>
        <taxon>Clavicipitaceae</taxon>
        <taxon>Ustilaginoidea</taxon>
    </lineage>
</organism>
<accession>A0A1B5L6H2</accession>
<dbReference type="InterPro" id="IPR004507">
    <property type="entry name" value="UbiX-like"/>
</dbReference>
<dbReference type="Proteomes" id="UP000054053">
    <property type="component" value="Unassembled WGS sequence"/>
</dbReference>
<dbReference type="EMBL" id="BBTG02000069">
    <property type="protein sequence ID" value="GAO19159.1"/>
    <property type="molecule type" value="Genomic_DNA"/>
</dbReference>
<name>A0A1B5L6H2_USTVR</name>
<dbReference type="PANTHER" id="PTHR43374">
    <property type="entry name" value="FLAVIN PRENYLTRANSFERASE"/>
    <property type="match status" value="1"/>
</dbReference>
<dbReference type="AlphaFoldDB" id="A0A1B5L6H2"/>
<evidence type="ECO:0000313" key="3">
    <source>
        <dbReference type="Proteomes" id="UP000054053"/>
    </source>
</evidence>
<proteinExistence type="predicted"/>
<evidence type="ECO:0000256" key="1">
    <source>
        <dbReference type="SAM" id="MobiDB-lite"/>
    </source>
</evidence>
<sequence>MTLMAETATQPDQSTPIDELTPEEASRIIQSRRKVRYGKPDRCLATKNASSVDAGQSRKRTRSSPDAPEELARESEHGDGWPRTMGTFSLIVNTLGFRLFIYALVPWSNALRAELPTSVDDSESVESVGDRYLGQNSIPALLREQSSPNEENDSVDIRRDLRSILGLDTSAPFPLMSSHHLQRLAHDISAELPSDREVLKYVTCPCTCPSLGRCVAD</sequence>
<comment type="caution">
    <text evidence="2">The sequence shown here is derived from an EMBL/GenBank/DDBJ whole genome shotgun (WGS) entry which is preliminary data.</text>
</comment>
<dbReference type="PANTHER" id="PTHR43374:SF1">
    <property type="entry name" value="FLAVIN PRENYLTRANSFERASE PAD1, MITOCHONDRIAL"/>
    <property type="match status" value="1"/>
</dbReference>
<feature type="compositionally biased region" description="Polar residues" evidence="1">
    <location>
        <begin position="7"/>
        <end position="16"/>
    </location>
</feature>
<protein>
    <submittedName>
        <fullName evidence="2">Uncharacterized protein</fullName>
    </submittedName>
</protein>
<gene>
    <name evidence="2" type="ORF">UVI_02061410</name>
</gene>
<feature type="region of interest" description="Disordered" evidence="1">
    <location>
        <begin position="1"/>
        <end position="79"/>
    </location>
</feature>
<evidence type="ECO:0000313" key="2">
    <source>
        <dbReference type="EMBL" id="GAO19159.1"/>
    </source>
</evidence>